<evidence type="ECO:0000256" key="2">
    <source>
        <dbReference type="ARBA" id="ARBA00012840"/>
    </source>
</evidence>
<dbReference type="eggNOG" id="KOG2509">
    <property type="taxonomic scope" value="Eukaryota"/>
</dbReference>
<proteinExistence type="predicted"/>
<protein>
    <recommendedName>
        <fullName evidence="2">serine--tRNA ligase</fullName>
        <ecNumber evidence="2">6.1.1.11</ecNumber>
    </recommendedName>
    <alternativeName>
        <fullName evidence="9">Seryl-tRNA synthetase</fullName>
    </alternativeName>
</protein>
<dbReference type="GO" id="GO:0007160">
    <property type="term" value="P:cell-matrix adhesion"/>
    <property type="evidence" value="ECO:0007669"/>
    <property type="project" value="InterPro"/>
</dbReference>
<dbReference type="AlphaFoldDB" id="A9V151"/>
<dbReference type="Gene3D" id="3.30.930.10">
    <property type="entry name" value="Bira Bifunctional Protein, Domain 2"/>
    <property type="match status" value="1"/>
</dbReference>
<dbReference type="GeneID" id="5891552"/>
<evidence type="ECO:0000256" key="9">
    <source>
        <dbReference type="ARBA" id="ARBA00031113"/>
    </source>
</evidence>
<keyword evidence="7" id="KW-0030">Aminoacyl-tRNA synthetase</keyword>
<dbReference type="EC" id="6.1.1.11" evidence="2"/>
<accession>A9V151</accession>
<dbReference type="InterPro" id="IPR045864">
    <property type="entry name" value="aa-tRNA-synth_II/BPL/LPL"/>
</dbReference>
<evidence type="ECO:0000256" key="8">
    <source>
        <dbReference type="ARBA" id="ARBA00023239"/>
    </source>
</evidence>
<dbReference type="GO" id="GO:0005509">
    <property type="term" value="F:calcium ion binding"/>
    <property type="evidence" value="ECO:0007669"/>
    <property type="project" value="InterPro"/>
</dbReference>
<dbReference type="Pfam" id="PF00587">
    <property type="entry name" value="tRNA-synt_2b"/>
    <property type="match status" value="1"/>
</dbReference>
<keyword evidence="4" id="KW-0659">Purine metabolism</keyword>
<organism evidence="12 13">
    <name type="scientific">Monosiga brevicollis</name>
    <name type="common">Choanoflagellate</name>
    <dbReference type="NCBI Taxonomy" id="81824"/>
    <lineage>
        <taxon>Eukaryota</taxon>
        <taxon>Choanoflagellata</taxon>
        <taxon>Craspedida</taxon>
        <taxon>Salpingoecidae</taxon>
        <taxon>Monosiga</taxon>
    </lineage>
</organism>
<dbReference type="GO" id="GO:0006434">
    <property type="term" value="P:seryl-tRNA aminoacylation"/>
    <property type="evidence" value="ECO:0000318"/>
    <property type="project" value="GO_Central"/>
</dbReference>
<dbReference type="FunCoup" id="A9V151">
    <property type="interactions" value="1342"/>
</dbReference>
<dbReference type="InterPro" id="IPR002317">
    <property type="entry name" value="Ser-tRNA-ligase_type_1"/>
</dbReference>
<evidence type="ECO:0000256" key="5">
    <source>
        <dbReference type="ARBA" id="ARBA00022741"/>
    </source>
</evidence>
<dbReference type="GO" id="GO:0005524">
    <property type="term" value="F:ATP binding"/>
    <property type="evidence" value="ECO:0007669"/>
    <property type="project" value="UniProtKB-KW"/>
</dbReference>
<dbReference type="Gene3D" id="2.60.120.480">
    <property type="entry name" value="Ureidoglycolate hydrolase"/>
    <property type="match status" value="1"/>
</dbReference>
<dbReference type="GO" id="GO:0004848">
    <property type="term" value="F:ureidoglycolate hydrolase activity"/>
    <property type="evidence" value="ECO:0007669"/>
    <property type="project" value="InterPro"/>
</dbReference>
<dbReference type="PROSITE" id="PS50862">
    <property type="entry name" value="AA_TRNA_LIGASE_II"/>
    <property type="match status" value="1"/>
</dbReference>
<dbReference type="InterPro" id="IPR033729">
    <property type="entry name" value="SerRS_core"/>
</dbReference>
<dbReference type="GO" id="GO:0006144">
    <property type="term" value="P:purine nucleobase metabolic process"/>
    <property type="evidence" value="ECO:0007669"/>
    <property type="project" value="UniProtKB-KW"/>
</dbReference>
<evidence type="ECO:0000256" key="4">
    <source>
        <dbReference type="ARBA" id="ARBA00022631"/>
    </source>
</evidence>
<dbReference type="GO" id="GO:0005829">
    <property type="term" value="C:cytosol"/>
    <property type="evidence" value="ECO:0000318"/>
    <property type="project" value="GO_Central"/>
</dbReference>
<feature type="domain" description="Aminoacyl-transfer RNA synthetases class-II family profile" evidence="11">
    <location>
        <begin position="337"/>
        <end position="609"/>
    </location>
</feature>
<dbReference type="GO" id="GO:0002181">
    <property type="term" value="P:cytoplasmic translation"/>
    <property type="evidence" value="ECO:0000318"/>
    <property type="project" value="GO_Central"/>
</dbReference>
<dbReference type="FunFam" id="1.10.287.40:FF:000002">
    <property type="entry name" value="Serine--tRNA ligase, cytoplasmic"/>
    <property type="match status" value="1"/>
</dbReference>
<dbReference type="PRINTS" id="PR00981">
    <property type="entry name" value="TRNASYNTHSER"/>
</dbReference>
<dbReference type="Gene3D" id="1.10.287.40">
    <property type="entry name" value="Serine-tRNA synthetase, tRNA binding domain"/>
    <property type="match status" value="1"/>
</dbReference>
<dbReference type="Pfam" id="PF04115">
    <property type="entry name" value="Ureidogly_lyase"/>
    <property type="match status" value="1"/>
</dbReference>
<comment type="catalytic activity">
    <reaction evidence="10">
        <text>(S)-ureidoglycolate = urea + glyoxylate</text>
        <dbReference type="Rhea" id="RHEA:11304"/>
        <dbReference type="ChEBI" id="CHEBI:16199"/>
        <dbReference type="ChEBI" id="CHEBI:36655"/>
        <dbReference type="ChEBI" id="CHEBI:57296"/>
        <dbReference type="EC" id="4.3.2.3"/>
    </reaction>
</comment>
<evidence type="ECO:0000259" key="11">
    <source>
        <dbReference type="PROSITE" id="PS50862"/>
    </source>
</evidence>
<keyword evidence="8" id="KW-0456">Lyase</keyword>
<evidence type="ECO:0000256" key="1">
    <source>
        <dbReference type="ARBA" id="ARBA00011738"/>
    </source>
</evidence>
<evidence type="ECO:0000256" key="6">
    <source>
        <dbReference type="ARBA" id="ARBA00022840"/>
    </source>
</evidence>
<dbReference type="STRING" id="81824.A9V151"/>
<sequence length="887" mass="99286">MRKWMLDEESAGDSSDNEYYEILELYHERKAYVTNRHTRRCTVYRIEHPFYHHDISPNATFTGYETLGSYPDQLTLTQWFDPRYSFEYAPAVRYQTFTHDCVPVRDDKMGDSFGFVYEEFADVTIGRTQVVRQPGVKKIQRDRYKDEGLVQQIMDADLAWRQTAFKRDLYSKVKNATAKTVGAKMKAKEAVGDSDALPANITTALMDDPKALTAEVLGGLTVTQLRKLSGFIDEARKTVEQQAAELEAQRDELLRSVGNVLHPSVPISDNEDNNLILRTVGDAAVNQTRKEYSHVDLITMIDGVDTQRGTVAAGSRCYYLKGAAVALEQALCAFSVQFLMDRGFTALSPPLFMRKEVMQEVRTLEFCLVATRVMCHTDRFRMFLRTQVAQLSQFNEELYKVTGKASERAEDAEVEEKYLIATAEQPIAAFHRNEWINPEELPLRYVGVSECFRQEVGSHGRDTLGIFRVHQFKKIEQFVICSPHDDISWKLMDEMLANAEDFLKAIGLPYQVVSIVSGALNLAAAKKNDVEAWFPGSGAFRELVSCSNCTDYQARRLKIRYGQTKKLNARTDYVHMLNSTLCATTRNVCCILENFQVGNFSNGGGVVVPEVLRPYMPSQYREFIPFVKPAPIDVERAAAEAKGSLRTVVTGSASNVSGGSGYADHSAGLSIDPAIKGYRVPLVRGTEANLQGYATMFPASKEDFDAAKVDIAQWPQLPGRRPICESSGRAGGVREGLFTFAWHDRELLAINEAVGGNYTTGVIPTCLSATPRTECVTREANYHPDGGQIVCPRDGQAYVALLALPKDNVRPEDFVAFYCDGTFGIHINTDVWHQPVYPIGEEAVFYGKQGAVHACAAYDSVDEHDTWLRVPLEAQDCLEEMPAHLRP</sequence>
<comment type="subunit">
    <text evidence="1">Homodimer.</text>
</comment>
<dbReference type="GO" id="GO:0005576">
    <property type="term" value="C:extracellular region"/>
    <property type="evidence" value="ECO:0007669"/>
    <property type="project" value="InterPro"/>
</dbReference>
<dbReference type="PANTHER" id="PTHR11778">
    <property type="entry name" value="SERYL-TRNA SYNTHETASE"/>
    <property type="match status" value="1"/>
</dbReference>
<dbReference type="InterPro" id="IPR006195">
    <property type="entry name" value="aa-tRNA-synth_II"/>
</dbReference>
<evidence type="ECO:0000256" key="3">
    <source>
        <dbReference type="ARBA" id="ARBA00022598"/>
    </source>
</evidence>
<dbReference type="Proteomes" id="UP000001357">
    <property type="component" value="Unassembled WGS sequence"/>
</dbReference>
<dbReference type="Pfam" id="PF00811">
    <property type="entry name" value="Ependymin"/>
    <property type="match status" value="1"/>
</dbReference>
<dbReference type="KEGG" id="mbr:MONBRDRAFT_37346"/>
<dbReference type="GO" id="GO:0000049">
    <property type="term" value="F:tRNA binding"/>
    <property type="evidence" value="ECO:0000318"/>
    <property type="project" value="GO_Central"/>
</dbReference>
<dbReference type="EMBL" id="CH991553">
    <property type="protein sequence ID" value="EDQ88746.1"/>
    <property type="molecule type" value="Genomic_DNA"/>
</dbReference>
<dbReference type="GO" id="GO:0050385">
    <property type="term" value="F:ureidoglycolate lyase activity"/>
    <property type="evidence" value="ECO:0007669"/>
    <property type="project" value="UniProtKB-EC"/>
</dbReference>
<dbReference type="InterPro" id="IPR001299">
    <property type="entry name" value="Ependymin"/>
</dbReference>
<keyword evidence="5" id="KW-0547">Nucleotide-binding</keyword>
<dbReference type="InParanoid" id="A9V151"/>
<keyword evidence="13" id="KW-1185">Reference proteome</keyword>
<dbReference type="SUPFAM" id="SSF51182">
    <property type="entry name" value="RmlC-like cupins"/>
    <property type="match status" value="1"/>
</dbReference>
<reference evidence="12 13" key="1">
    <citation type="journal article" date="2008" name="Nature">
        <title>The genome of the choanoflagellate Monosiga brevicollis and the origin of metazoans.</title>
        <authorList>
            <consortium name="JGI Sequencing"/>
            <person name="King N."/>
            <person name="Westbrook M.J."/>
            <person name="Young S.L."/>
            <person name="Kuo A."/>
            <person name="Abedin M."/>
            <person name="Chapman J."/>
            <person name="Fairclough S."/>
            <person name="Hellsten U."/>
            <person name="Isogai Y."/>
            <person name="Letunic I."/>
            <person name="Marr M."/>
            <person name="Pincus D."/>
            <person name="Putnam N."/>
            <person name="Rokas A."/>
            <person name="Wright K.J."/>
            <person name="Zuzow R."/>
            <person name="Dirks W."/>
            <person name="Good M."/>
            <person name="Goodstein D."/>
            <person name="Lemons D."/>
            <person name="Li W."/>
            <person name="Lyons J.B."/>
            <person name="Morris A."/>
            <person name="Nichols S."/>
            <person name="Richter D.J."/>
            <person name="Salamov A."/>
            <person name="Bork P."/>
            <person name="Lim W.A."/>
            <person name="Manning G."/>
            <person name="Miller W.T."/>
            <person name="McGinnis W."/>
            <person name="Shapiro H."/>
            <person name="Tjian R."/>
            <person name="Grigoriev I.V."/>
            <person name="Rokhsar D."/>
        </authorList>
    </citation>
    <scope>NUCLEOTIDE SEQUENCE [LARGE SCALE GENOMIC DNA]</scope>
    <source>
        <strain evidence="13">MX1 / ATCC 50154</strain>
    </source>
</reference>
<keyword evidence="3" id="KW-0436">Ligase</keyword>
<evidence type="ECO:0000313" key="13">
    <source>
        <dbReference type="Proteomes" id="UP000001357"/>
    </source>
</evidence>
<dbReference type="InterPro" id="IPR011051">
    <property type="entry name" value="RmlC_Cupin_sf"/>
</dbReference>
<dbReference type="InterPro" id="IPR024060">
    <property type="entry name" value="Ureidoglycolate_lyase_dom_sf"/>
</dbReference>
<dbReference type="GO" id="GO:0000256">
    <property type="term" value="P:allantoin catabolic process"/>
    <property type="evidence" value="ECO:0007669"/>
    <property type="project" value="InterPro"/>
</dbReference>
<name>A9V151_MONBE</name>
<evidence type="ECO:0000256" key="10">
    <source>
        <dbReference type="ARBA" id="ARBA00047684"/>
    </source>
</evidence>
<dbReference type="GO" id="GO:0004828">
    <property type="term" value="F:serine-tRNA ligase activity"/>
    <property type="evidence" value="ECO:0000318"/>
    <property type="project" value="GO_Central"/>
</dbReference>
<dbReference type="SUPFAM" id="SSF55681">
    <property type="entry name" value="Class II aaRS and biotin synthetases"/>
    <property type="match status" value="1"/>
</dbReference>
<gene>
    <name evidence="12" type="ORF">MONBRDRAFT_37346</name>
</gene>
<evidence type="ECO:0000313" key="12">
    <source>
        <dbReference type="EMBL" id="EDQ88746.1"/>
    </source>
</evidence>
<dbReference type="RefSeq" id="XP_001746359.1">
    <property type="nucleotide sequence ID" value="XM_001746307.1"/>
</dbReference>
<keyword evidence="6" id="KW-0067">ATP-binding</keyword>
<dbReference type="InterPro" id="IPR002314">
    <property type="entry name" value="aa-tRNA-synt_IIb"/>
</dbReference>
<dbReference type="InterPro" id="IPR007247">
    <property type="entry name" value="Ureidogly_lyase"/>
</dbReference>
<evidence type="ECO:0000256" key="7">
    <source>
        <dbReference type="ARBA" id="ARBA00023146"/>
    </source>
</evidence>
<dbReference type="InterPro" id="IPR042103">
    <property type="entry name" value="SerRS_1_N_sf"/>
</dbReference>
<dbReference type="CDD" id="cd00770">
    <property type="entry name" value="SerRS_core"/>
    <property type="match status" value="1"/>
</dbReference>